<dbReference type="AlphaFoldDB" id="A0AA37USD3"/>
<evidence type="ECO:0000313" key="3">
    <source>
        <dbReference type="Proteomes" id="UP001055115"/>
    </source>
</evidence>
<keyword evidence="1" id="KW-0732">Signal</keyword>
<feature type="chain" id="PRO_5041405512" description="Acid phosphatase" evidence="1">
    <location>
        <begin position="22"/>
        <end position="112"/>
    </location>
</feature>
<dbReference type="Proteomes" id="UP001055115">
    <property type="component" value="Unassembled WGS sequence"/>
</dbReference>
<keyword evidence="3" id="KW-1185">Reference proteome</keyword>
<dbReference type="GO" id="GO:0008081">
    <property type="term" value="F:phosphoric diester hydrolase activity"/>
    <property type="evidence" value="ECO:0007669"/>
    <property type="project" value="InterPro"/>
</dbReference>
<sequence>MAPMSNLGLKAALFLLPFVNAASCANGSYTHNGLTWSPRAVRMNQVQVIGTHNSYHREAPLVEHPTQATILPNVQNYYYSHPALDVQLNYQSIRNLELDLFADPEGGHYATP</sequence>
<dbReference type="InterPro" id="IPR017946">
    <property type="entry name" value="PLC-like_Pdiesterase_TIM-brl"/>
</dbReference>
<dbReference type="InterPro" id="IPR032075">
    <property type="entry name" value="PI-PLC-C1"/>
</dbReference>
<evidence type="ECO:0008006" key="4">
    <source>
        <dbReference type="Google" id="ProtNLM"/>
    </source>
</evidence>
<dbReference type="Pfam" id="PF16670">
    <property type="entry name" value="PI-PLC-C1"/>
    <property type="match status" value="1"/>
</dbReference>
<proteinExistence type="predicted"/>
<dbReference type="GeneID" id="73333320"/>
<feature type="signal peptide" evidence="1">
    <location>
        <begin position="1"/>
        <end position="21"/>
    </location>
</feature>
<dbReference type="EMBL" id="BQXU01000065">
    <property type="protein sequence ID" value="GKT52337.1"/>
    <property type="molecule type" value="Genomic_DNA"/>
</dbReference>
<name>A0AA37USD3_9PEZI</name>
<organism evidence="2 3">
    <name type="scientific">Colletotrichum spaethianum</name>
    <dbReference type="NCBI Taxonomy" id="700344"/>
    <lineage>
        <taxon>Eukaryota</taxon>
        <taxon>Fungi</taxon>
        <taxon>Dikarya</taxon>
        <taxon>Ascomycota</taxon>
        <taxon>Pezizomycotina</taxon>
        <taxon>Sordariomycetes</taxon>
        <taxon>Hypocreomycetidae</taxon>
        <taxon>Glomerellales</taxon>
        <taxon>Glomerellaceae</taxon>
        <taxon>Colletotrichum</taxon>
        <taxon>Colletotrichum spaethianum species complex</taxon>
    </lineage>
</organism>
<reference evidence="2 3" key="1">
    <citation type="submission" date="2022-03" db="EMBL/GenBank/DDBJ databases">
        <title>Genome data of Colletotrichum spp.</title>
        <authorList>
            <person name="Utami Y.D."/>
            <person name="Hiruma K."/>
        </authorList>
    </citation>
    <scope>NUCLEOTIDE SEQUENCE [LARGE SCALE GENOMIC DNA]</scope>
    <source>
        <strain evidence="2 3">MAFF 239500</strain>
    </source>
</reference>
<evidence type="ECO:0000256" key="1">
    <source>
        <dbReference type="SAM" id="SignalP"/>
    </source>
</evidence>
<comment type="caution">
    <text evidence="2">The sequence shown here is derived from an EMBL/GenBank/DDBJ whole genome shotgun (WGS) entry which is preliminary data.</text>
</comment>
<evidence type="ECO:0000313" key="2">
    <source>
        <dbReference type="EMBL" id="GKT52337.1"/>
    </source>
</evidence>
<gene>
    <name evidence="2" type="ORF">ColSpa_12518</name>
</gene>
<protein>
    <recommendedName>
        <fullName evidence="4">Acid phosphatase</fullName>
    </recommendedName>
</protein>
<dbReference type="Gene3D" id="3.20.20.190">
    <property type="entry name" value="Phosphatidylinositol (PI) phosphodiesterase"/>
    <property type="match status" value="1"/>
</dbReference>
<dbReference type="RefSeq" id="XP_049134687.1">
    <property type="nucleotide sequence ID" value="XM_049278730.1"/>
</dbReference>
<accession>A0AA37USD3</accession>
<dbReference type="GO" id="GO:0006629">
    <property type="term" value="P:lipid metabolic process"/>
    <property type="evidence" value="ECO:0007669"/>
    <property type="project" value="InterPro"/>
</dbReference>